<accession>A0A7W5BWU2</accession>
<evidence type="ECO:0000256" key="1">
    <source>
        <dbReference type="SAM" id="Phobius"/>
    </source>
</evidence>
<dbReference type="AlphaFoldDB" id="A0A7W5BWU2"/>
<gene>
    <name evidence="2" type="ORF">FHR96_001470</name>
</gene>
<protein>
    <submittedName>
        <fullName evidence="2">Putative integral membrane protein</fullName>
    </submittedName>
</protein>
<comment type="caution">
    <text evidence="2">The sequence shown here is derived from an EMBL/GenBank/DDBJ whole genome shotgun (WGS) entry which is preliminary data.</text>
</comment>
<organism evidence="2 3">
    <name type="scientific">Halomonas organivorans</name>
    <dbReference type="NCBI Taxonomy" id="257772"/>
    <lineage>
        <taxon>Bacteria</taxon>
        <taxon>Pseudomonadati</taxon>
        <taxon>Pseudomonadota</taxon>
        <taxon>Gammaproteobacteria</taxon>
        <taxon>Oceanospirillales</taxon>
        <taxon>Halomonadaceae</taxon>
        <taxon>Halomonas</taxon>
    </lineage>
</organism>
<name>A0A7W5BWU2_9GAMM</name>
<keyword evidence="3" id="KW-1185">Reference proteome</keyword>
<dbReference type="EMBL" id="JACHXM010000005">
    <property type="protein sequence ID" value="MBB3140605.1"/>
    <property type="molecule type" value="Genomic_DNA"/>
</dbReference>
<reference evidence="2 3" key="1">
    <citation type="submission" date="2020-08" db="EMBL/GenBank/DDBJ databases">
        <title>Genomic Encyclopedia of Type Strains, Phase III (KMG-III): the genomes of soil and plant-associated and newly described type strains.</title>
        <authorList>
            <person name="Whitman W."/>
        </authorList>
    </citation>
    <scope>NUCLEOTIDE SEQUENCE [LARGE SCALE GENOMIC DNA]</scope>
    <source>
        <strain evidence="2 3">CECT 5995</strain>
    </source>
</reference>
<dbReference type="RefSeq" id="WP_183387003.1">
    <property type="nucleotide sequence ID" value="NZ_JACHXM010000005.1"/>
</dbReference>
<evidence type="ECO:0000313" key="3">
    <source>
        <dbReference type="Proteomes" id="UP000525987"/>
    </source>
</evidence>
<feature type="transmembrane region" description="Helical" evidence="1">
    <location>
        <begin position="36"/>
        <end position="55"/>
    </location>
</feature>
<dbReference type="Proteomes" id="UP000525987">
    <property type="component" value="Unassembled WGS sequence"/>
</dbReference>
<sequence>MERLWLGVKVALLALVMVLIVQNLNLVEVHLLAWSVSMPLALLIAALYLLGMVSGRSLMTLIRRLTGHGRPERER</sequence>
<keyword evidence="1" id="KW-0812">Transmembrane</keyword>
<evidence type="ECO:0000313" key="2">
    <source>
        <dbReference type="EMBL" id="MBB3140605.1"/>
    </source>
</evidence>
<proteinExistence type="predicted"/>
<keyword evidence="1" id="KW-1133">Transmembrane helix</keyword>
<keyword evidence="1" id="KW-0472">Membrane</keyword>